<proteinExistence type="predicted"/>
<reference key="1">
    <citation type="submission" date="2010-11" db="EMBL/GenBank/DDBJ databases">
        <title>The complete genome of plasmid of Calditerrivibrio nitroreducens DSM 19672.</title>
        <authorList>
            <consortium name="US DOE Joint Genome Institute (JGI-PGF)"/>
            <person name="Lucas S."/>
            <person name="Copeland A."/>
            <person name="Lapidus A."/>
            <person name="Bruce D."/>
            <person name="Goodwin L."/>
            <person name="Pitluck S."/>
            <person name="Kyrpides N."/>
            <person name="Mavromatis K."/>
            <person name="Ivanova N."/>
            <person name="Mikhailova N."/>
            <person name="Zeytun A."/>
            <person name="Brettin T."/>
            <person name="Detter J.C."/>
            <person name="Tapia R."/>
            <person name="Han C."/>
            <person name="Land M."/>
            <person name="Hauser L."/>
            <person name="Markowitz V."/>
            <person name="Cheng J.-F."/>
            <person name="Hugenholtz P."/>
            <person name="Woyke T."/>
            <person name="Wu D."/>
            <person name="Spring S."/>
            <person name="Schroeder M."/>
            <person name="Brambilla E."/>
            <person name="Klenk H.-P."/>
            <person name="Eisen J.A."/>
        </authorList>
    </citation>
    <scope>NUCLEOTIDE SEQUENCE</scope>
    <source>
        <strain>DSM 19672</strain>
    </source>
</reference>
<dbReference type="HOGENOM" id="CLU_2841500_0_0_0"/>
<accession>E4TKA5</accession>
<evidence type="ECO:0000313" key="2">
    <source>
        <dbReference type="Proteomes" id="UP000007039"/>
    </source>
</evidence>
<dbReference type="RefSeq" id="WP_013447278.1">
    <property type="nucleotide sequence ID" value="NC_014749.1"/>
</dbReference>
<sequence>MEEKEKSYRVNVNEVNMKRITIIKALFSEETETLSDKEAINYIVNKAIENYFKSEEIQNKLKNLQ</sequence>
<keyword evidence="2" id="KW-1185">Reference proteome</keyword>
<reference evidence="1 2" key="2">
    <citation type="journal article" date="2011" name="Stand. Genomic Sci.">
        <title>Complete genome sequence of Calditerrivibrio nitroreducens type strain (Yu37-1).</title>
        <authorList>
            <person name="Pitluck S."/>
            <person name="Sikorski J."/>
            <person name="Zeytun A."/>
            <person name="Lapidus A."/>
            <person name="Nolan M."/>
            <person name="Lucas S."/>
            <person name="Hammon N."/>
            <person name="Deshpande S."/>
            <person name="Cheng J.F."/>
            <person name="Tapia R."/>
            <person name="Han C."/>
            <person name="Goodwin L."/>
            <person name="Liolios K."/>
            <person name="Pagani I."/>
            <person name="Ivanova N."/>
            <person name="Mavromatis K."/>
            <person name="Pati A."/>
            <person name="Chen A."/>
            <person name="Palaniappan K."/>
            <person name="Hauser L."/>
            <person name="Chang Y.J."/>
            <person name="Jeffries C.D."/>
            <person name="Detter J.C."/>
            <person name="Brambilla E."/>
            <person name="Djao O.D."/>
            <person name="Rohde M."/>
            <person name="Spring S."/>
            <person name="Goker M."/>
            <person name="Woyke T."/>
            <person name="Bristow J."/>
            <person name="Eisen J.A."/>
            <person name="Markowitz V."/>
            <person name="Hugenholtz P."/>
            <person name="Kyrpides N.C."/>
            <person name="Klenk H.P."/>
            <person name="Land M."/>
        </authorList>
    </citation>
    <scope>NUCLEOTIDE SEQUENCE [LARGE SCALE GENOMIC DNA]</scope>
    <source>
        <strain evidence="2">DSM 19672 / NBRC 101217 / Yu37-1</strain>
        <plasmid evidence="2">Plasmid pCALNI01</plasmid>
    </source>
</reference>
<dbReference type="EMBL" id="CP002348">
    <property type="protein sequence ID" value="ADR19977.1"/>
    <property type="molecule type" value="Genomic_DNA"/>
</dbReference>
<geneLocation type="plasmid" evidence="1 2">
    <name>pCALNI01</name>
</geneLocation>
<protein>
    <submittedName>
        <fullName evidence="1">Uncharacterized protein</fullName>
    </submittedName>
</protein>
<keyword evidence="1" id="KW-0614">Plasmid</keyword>
<evidence type="ECO:0000313" key="1">
    <source>
        <dbReference type="EMBL" id="ADR19977.1"/>
    </source>
</evidence>
<name>E4TKA5_CALNY</name>
<dbReference type="KEGG" id="cni:Calni_2086"/>
<organism evidence="1 2">
    <name type="scientific">Calditerrivibrio nitroreducens (strain DSM 19672 / NBRC 101217 / Yu37-1)</name>
    <dbReference type="NCBI Taxonomy" id="768670"/>
    <lineage>
        <taxon>Bacteria</taxon>
        <taxon>Pseudomonadati</taxon>
        <taxon>Deferribacterota</taxon>
        <taxon>Deferribacteres</taxon>
        <taxon>Deferribacterales</taxon>
        <taxon>Calditerrivibrionaceae</taxon>
    </lineage>
</organism>
<dbReference type="OrthoDB" id="9969363at2"/>
<gene>
    <name evidence="1" type="ordered locus">Calni_2086</name>
</gene>
<dbReference type="Proteomes" id="UP000007039">
    <property type="component" value="Plasmid pCALNI01"/>
</dbReference>
<dbReference type="AlphaFoldDB" id="E4TKA5"/>